<dbReference type="InterPro" id="IPR013342">
    <property type="entry name" value="Mandelate_racemase_C"/>
</dbReference>
<gene>
    <name evidence="5" type="ORF">JI739_11020</name>
</gene>
<sequence length="369" mass="40751">MKITDISLTLFHFEGLPPTAYAAHLANTSGRSELGLVRIATDDGLEGHSFLGSAMRPAGLEAKALVEGLKPLLMGQDPLDRERLHQLMARWSRTFNLKPLGAMDVALWDLAGKAAGLPIHRLLGSYRHAIPVYASSQKLASPQAYAEQALEFKAQGYQAYKIHPVGDAAADVAICERVREAVGDAYPLMLDASFAYRFDEAVRVGRAIERMGFRWYEDPLTENDIYNCAKLRQKLDVPLMATELPSGGLDTYPIWITERATDYLRGDVPMKGGITTMVKTAHLAEAFNLQYEVHHGGNSMNNLAGLHVAMAIRNCEFFEMILPMASHRYALLNDPVVDAQGFMHAPTAPGLGAEIDFDLIRRNTITELR</sequence>
<keyword evidence="6" id="KW-1185">Reference proteome</keyword>
<evidence type="ECO:0000256" key="2">
    <source>
        <dbReference type="ARBA" id="ARBA00022723"/>
    </source>
</evidence>
<dbReference type="SFLD" id="SFLDS00001">
    <property type="entry name" value="Enolase"/>
    <property type="match status" value="1"/>
</dbReference>
<evidence type="ECO:0000259" key="4">
    <source>
        <dbReference type="SMART" id="SM00922"/>
    </source>
</evidence>
<dbReference type="PANTHER" id="PTHR13794:SF58">
    <property type="entry name" value="MITOCHONDRIAL ENOLASE SUPERFAMILY MEMBER 1"/>
    <property type="match status" value="1"/>
</dbReference>
<dbReference type="Gene3D" id="3.20.20.120">
    <property type="entry name" value="Enolase-like C-terminal domain"/>
    <property type="match status" value="1"/>
</dbReference>
<dbReference type="GO" id="GO:0000287">
    <property type="term" value="F:magnesium ion binding"/>
    <property type="evidence" value="ECO:0007669"/>
    <property type="project" value="TreeGrafter"/>
</dbReference>
<evidence type="ECO:0000313" key="6">
    <source>
        <dbReference type="Proteomes" id="UP000613011"/>
    </source>
</evidence>
<dbReference type="Pfam" id="PF02746">
    <property type="entry name" value="MR_MLE_N"/>
    <property type="match status" value="1"/>
</dbReference>
<dbReference type="Proteomes" id="UP000613011">
    <property type="component" value="Unassembled WGS sequence"/>
</dbReference>
<evidence type="ECO:0000256" key="3">
    <source>
        <dbReference type="ARBA" id="ARBA00022842"/>
    </source>
</evidence>
<name>A0A937D515_9BURK</name>
<dbReference type="SFLD" id="SFLDG00179">
    <property type="entry name" value="mandelate_racemase"/>
    <property type="match status" value="1"/>
</dbReference>
<evidence type="ECO:0000313" key="5">
    <source>
        <dbReference type="EMBL" id="MBL0420877.1"/>
    </source>
</evidence>
<comment type="cofactor">
    <cofactor evidence="1">
        <name>Mg(2+)</name>
        <dbReference type="ChEBI" id="CHEBI:18420"/>
    </cofactor>
</comment>
<proteinExistence type="predicted"/>
<reference evidence="5" key="1">
    <citation type="submission" date="2021-01" db="EMBL/GenBank/DDBJ databases">
        <title>Ramlibacter sp. strain AW1 16S ribosomal RNA gene Genome sequencing and assembly.</title>
        <authorList>
            <person name="Kang M."/>
        </authorList>
    </citation>
    <scope>NUCLEOTIDE SEQUENCE</scope>
    <source>
        <strain evidence="5">AW1</strain>
    </source>
</reference>
<dbReference type="Gene3D" id="3.30.390.10">
    <property type="entry name" value="Enolase-like, N-terminal domain"/>
    <property type="match status" value="1"/>
</dbReference>
<comment type="caution">
    <text evidence="5">The sequence shown here is derived from an EMBL/GenBank/DDBJ whole genome shotgun (WGS) entry which is preliminary data.</text>
</comment>
<dbReference type="PANTHER" id="PTHR13794">
    <property type="entry name" value="ENOLASE SUPERFAMILY, MANDELATE RACEMASE"/>
    <property type="match status" value="1"/>
</dbReference>
<dbReference type="Pfam" id="PF13378">
    <property type="entry name" value="MR_MLE_C"/>
    <property type="match status" value="1"/>
</dbReference>
<accession>A0A937D515</accession>
<keyword evidence="3" id="KW-0460">Magnesium</keyword>
<dbReference type="EMBL" id="JAEQNA010000003">
    <property type="protein sequence ID" value="MBL0420877.1"/>
    <property type="molecule type" value="Genomic_DNA"/>
</dbReference>
<dbReference type="InterPro" id="IPR029017">
    <property type="entry name" value="Enolase-like_N"/>
</dbReference>
<dbReference type="InterPro" id="IPR013341">
    <property type="entry name" value="Mandelate_racemase_N_dom"/>
</dbReference>
<dbReference type="InterPro" id="IPR046945">
    <property type="entry name" value="RHMD-like"/>
</dbReference>
<dbReference type="GO" id="GO:0016052">
    <property type="term" value="P:carbohydrate catabolic process"/>
    <property type="evidence" value="ECO:0007669"/>
    <property type="project" value="TreeGrafter"/>
</dbReference>
<feature type="domain" description="Mandelate racemase/muconate lactonizing enzyme C-terminal" evidence="4">
    <location>
        <begin position="142"/>
        <end position="238"/>
    </location>
</feature>
<dbReference type="SMART" id="SM00922">
    <property type="entry name" value="MR_MLE"/>
    <property type="match status" value="1"/>
</dbReference>
<dbReference type="AlphaFoldDB" id="A0A937D515"/>
<keyword evidence="2" id="KW-0479">Metal-binding</keyword>
<dbReference type="GO" id="GO:0016836">
    <property type="term" value="F:hydro-lyase activity"/>
    <property type="evidence" value="ECO:0007669"/>
    <property type="project" value="TreeGrafter"/>
</dbReference>
<dbReference type="RefSeq" id="WP_201683945.1">
    <property type="nucleotide sequence ID" value="NZ_JAEQNA010000003.1"/>
</dbReference>
<dbReference type="SUPFAM" id="SSF54826">
    <property type="entry name" value="Enolase N-terminal domain-like"/>
    <property type="match status" value="1"/>
</dbReference>
<evidence type="ECO:0000256" key="1">
    <source>
        <dbReference type="ARBA" id="ARBA00001946"/>
    </source>
</evidence>
<dbReference type="InterPro" id="IPR036849">
    <property type="entry name" value="Enolase-like_C_sf"/>
</dbReference>
<protein>
    <submittedName>
        <fullName evidence="5">Mandelate racemase</fullName>
    </submittedName>
</protein>
<organism evidence="5 6">
    <name type="scientific">Ramlibacter aurantiacus</name>
    <dbReference type="NCBI Taxonomy" id="2801330"/>
    <lineage>
        <taxon>Bacteria</taxon>
        <taxon>Pseudomonadati</taxon>
        <taxon>Pseudomonadota</taxon>
        <taxon>Betaproteobacteria</taxon>
        <taxon>Burkholderiales</taxon>
        <taxon>Comamonadaceae</taxon>
        <taxon>Ramlibacter</taxon>
    </lineage>
</organism>
<dbReference type="InterPro" id="IPR029065">
    <property type="entry name" value="Enolase_C-like"/>
</dbReference>
<dbReference type="SUPFAM" id="SSF51604">
    <property type="entry name" value="Enolase C-terminal domain-like"/>
    <property type="match status" value="1"/>
</dbReference>